<gene>
    <name evidence="1" type="ORF">QAD02_010047</name>
</gene>
<dbReference type="Proteomes" id="UP001239111">
    <property type="component" value="Chromosome 4"/>
</dbReference>
<reference evidence="1" key="1">
    <citation type="submission" date="2023-04" db="EMBL/GenBank/DDBJ databases">
        <title>A chromosome-level genome assembly of the parasitoid wasp Eretmocerus hayati.</title>
        <authorList>
            <person name="Zhong Y."/>
            <person name="Liu S."/>
            <person name="Liu Y."/>
        </authorList>
    </citation>
    <scope>NUCLEOTIDE SEQUENCE</scope>
    <source>
        <strain evidence="1">ZJU_SS_LIU_2023</strain>
    </source>
</reference>
<name>A0ACC2NBE5_9HYME</name>
<organism evidence="1 2">
    <name type="scientific">Eretmocerus hayati</name>
    <dbReference type="NCBI Taxonomy" id="131215"/>
    <lineage>
        <taxon>Eukaryota</taxon>
        <taxon>Metazoa</taxon>
        <taxon>Ecdysozoa</taxon>
        <taxon>Arthropoda</taxon>
        <taxon>Hexapoda</taxon>
        <taxon>Insecta</taxon>
        <taxon>Pterygota</taxon>
        <taxon>Neoptera</taxon>
        <taxon>Endopterygota</taxon>
        <taxon>Hymenoptera</taxon>
        <taxon>Apocrita</taxon>
        <taxon>Proctotrupomorpha</taxon>
        <taxon>Chalcidoidea</taxon>
        <taxon>Aphelinidae</taxon>
        <taxon>Aphelininae</taxon>
        <taxon>Eretmocerus</taxon>
    </lineage>
</organism>
<evidence type="ECO:0000313" key="2">
    <source>
        <dbReference type="Proteomes" id="UP001239111"/>
    </source>
</evidence>
<keyword evidence="2" id="KW-1185">Reference proteome</keyword>
<protein>
    <submittedName>
        <fullName evidence="1">Uncharacterized protein</fullName>
    </submittedName>
</protein>
<evidence type="ECO:0000313" key="1">
    <source>
        <dbReference type="EMBL" id="KAJ8668384.1"/>
    </source>
</evidence>
<comment type="caution">
    <text evidence="1">The sequence shown here is derived from an EMBL/GenBank/DDBJ whole genome shotgun (WGS) entry which is preliminary data.</text>
</comment>
<sequence>MDGTYDSRAETNPKMAEEIVISGMAGRFPESDNIEELHQNLLNKIHMVTNDDRRWKLDHPNTPRATGKINHLEKFDARFFGITTRARHFQDPMARMLLEHSFEALIDAGLNPRQLRGSKIGVYIGISISETESVLMSERYMDDMRAYAFFRCHFPNTISYCLGLTGPSCAIDTACSSSMSALETAYRAINDGQCEAALVGGANLCLLPHVNKWFNIVGTYFGLHFLEDGAERGKISLIVRIFNGMELNETARNISYGSHRGRYIL</sequence>
<accession>A0ACC2NBE5</accession>
<proteinExistence type="predicted"/>
<dbReference type="EMBL" id="CM056744">
    <property type="protein sequence ID" value="KAJ8668384.1"/>
    <property type="molecule type" value="Genomic_DNA"/>
</dbReference>